<name>A0AAU7CE07_9BACT</name>
<dbReference type="CDD" id="cd02440">
    <property type="entry name" value="AdoMet_MTases"/>
    <property type="match status" value="1"/>
</dbReference>
<dbReference type="EMBL" id="CP155447">
    <property type="protein sequence ID" value="XBH03333.1"/>
    <property type="molecule type" value="Genomic_DNA"/>
</dbReference>
<proteinExistence type="predicted"/>
<organism evidence="2">
    <name type="scientific">Singulisphaera sp. Ch08</name>
    <dbReference type="NCBI Taxonomy" id="3120278"/>
    <lineage>
        <taxon>Bacteria</taxon>
        <taxon>Pseudomonadati</taxon>
        <taxon>Planctomycetota</taxon>
        <taxon>Planctomycetia</taxon>
        <taxon>Isosphaerales</taxon>
        <taxon>Isosphaeraceae</taxon>
        <taxon>Singulisphaera</taxon>
    </lineage>
</organism>
<accession>A0AAU7CE07</accession>
<sequence>MSRLSELTNAIRRREFRPSSLSLSQYVMPGTQPRTGLSDRLKECRAYPLYYYPQSYLEKLMVKTGFGGFGKCLVCGAFTPWKIHTDNLRETGLCRNCRSMNRYRALAYVICKSLSGDLGTSLRSLVDVAKLEDLKVYNTDAHSAIHSVLAPMKNYVCSEYLGDELAGGEYVNDVQHQDLMNLSFPDASLDVVLSADVFEHIPDPYKAHREIFRVLKHGGRHIFTVPFDQAQYLDDLRAVIDEDGSIKMLKPPIYHHDPLRIDEGCLVYSFFSIEMLVRLRRIGFRTNFYRIESPWHGIFGHNSTVFEAIKWDPPSELPSDDWFQGSSVPLH</sequence>
<dbReference type="GO" id="GO:0008757">
    <property type="term" value="F:S-adenosylmethionine-dependent methyltransferase activity"/>
    <property type="evidence" value="ECO:0007669"/>
    <property type="project" value="InterPro"/>
</dbReference>
<keyword evidence="2" id="KW-0808">Transferase</keyword>
<dbReference type="SUPFAM" id="SSF53335">
    <property type="entry name" value="S-adenosyl-L-methionine-dependent methyltransferases"/>
    <property type="match status" value="1"/>
</dbReference>
<dbReference type="GO" id="GO:0032259">
    <property type="term" value="P:methylation"/>
    <property type="evidence" value="ECO:0007669"/>
    <property type="project" value="UniProtKB-KW"/>
</dbReference>
<dbReference type="RefSeq" id="WP_406696067.1">
    <property type="nucleotide sequence ID" value="NZ_CP155447.1"/>
</dbReference>
<dbReference type="EC" id="2.1.1.-" evidence="2"/>
<dbReference type="InterPro" id="IPR029063">
    <property type="entry name" value="SAM-dependent_MTases_sf"/>
</dbReference>
<evidence type="ECO:0000313" key="2">
    <source>
        <dbReference type="EMBL" id="XBH03333.1"/>
    </source>
</evidence>
<dbReference type="AlphaFoldDB" id="A0AAU7CE07"/>
<gene>
    <name evidence="2" type="ORF">V5E97_34240</name>
</gene>
<keyword evidence="2" id="KW-0489">Methyltransferase</keyword>
<evidence type="ECO:0000259" key="1">
    <source>
        <dbReference type="Pfam" id="PF08241"/>
    </source>
</evidence>
<protein>
    <submittedName>
        <fullName evidence="2">Class I SAM-dependent methyltransferase</fullName>
        <ecNumber evidence="2">2.1.1.-</ecNumber>
    </submittedName>
</protein>
<dbReference type="InterPro" id="IPR013216">
    <property type="entry name" value="Methyltransf_11"/>
</dbReference>
<dbReference type="Gene3D" id="3.40.50.150">
    <property type="entry name" value="Vaccinia Virus protein VP39"/>
    <property type="match status" value="1"/>
</dbReference>
<reference evidence="2" key="1">
    <citation type="submission" date="2024-05" db="EMBL/GenBank/DDBJ databases">
        <title>Planctomycetes of the genus Singulisphaera possess chitinolytic capabilities.</title>
        <authorList>
            <person name="Ivanova A."/>
        </authorList>
    </citation>
    <scope>NUCLEOTIDE SEQUENCE</scope>
    <source>
        <strain evidence="2">Ch08T</strain>
    </source>
</reference>
<feature type="domain" description="Methyltransferase type 11" evidence="1">
    <location>
        <begin position="172"/>
        <end position="223"/>
    </location>
</feature>
<dbReference type="Pfam" id="PF08241">
    <property type="entry name" value="Methyltransf_11"/>
    <property type="match status" value="1"/>
</dbReference>